<keyword evidence="4" id="KW-1185">Reference proteome</keyword>
<evidence type="ECO:0008006" key="5">
    <source>
        <dbReference type="Google" id="ProtNLM"/>
    </source>
</evidence>
<feature type="chain" id="PRO_5031360042" description="DUF4794 domain-containing protein" evidence="2">
    <location>
        <begin position="17"/>
        <end position="289"/>
    </location>
</feature>
<keyword evidence="2" id="KW-0732">Signal</keyword>
<feature type="compositionally biased region" description="Acidic residues" evidence="1">
    <location>
        <begin position="205"/>
        <end position="216"/>
    </location>
</feature>
<dbReference type="Proteomes" id="UP000594454">
    <property type="component" value="Chromosome 4"/>
</dbReference>
<sequence length="289" mass="32847">MKSIIIFCTILALCAADAPLSGPYPAAGWKPEGAQFLLPGQFLPKSAQEEESSVEISKEQVNFAGQTTETEEAKAEPEREYLPPGDTDTDENVEENTDGLRVQGIPQGLPAEDDSAQFNEPESDNQVNQQYRLPNNQQFGRLRQPQFPRQRNFNFNPQQQFGRLVQQPNFQQFQQRQQFTFARQEAPAAPAREYGPPRNAPVPTDNEDQDSQEEEQPSVSVSNSIQRGRYYVLTPDNTLQRVNFQTSQSEEEARNNGFTAQLKYKPVQPIREPIYAYNDQGVLVRIHRK</sequence>
<evidence type="ECO:0000256" key="2">
    <source>
        <dbReference type="SAM" id="SignalP"/>
    </source>
</evidence>
<dbReference type="OMA" id="QVQYQYD"/>
<feature type="compositionally biased region" description="Low complexity" evidence="1">
    <location>
        <begin position="181"/>
        <end position="193"/>
    </location>
</feature>
<proteinExistence type="predicted"/>
<dbReference type="InParanoid" id="A0A7R8UYM0"/>
<accession>A0A7R8UYM0</accession>
<protein>
    <recommendedName>
        <fullName evidence="5">DUF4794 domain-containing protein</fullName>
    </recommendedName>
</protein>
<evidence type="ECO:0000313" key="4">
    <source>
        <dbReference type="Proteomes" id="UP000594454"/>
    </source>
</evidence>
<feature type="region of interest" description="Disordered" evidence="1">
    <location>
        <begin position="181"/>
        <end position="227"/>
    </location>
</feature>
<dbReference type="EMBL" id="LR899012">
    <property type="protein sequence ID" value="CAD7089397.1"/>
    <property type="molecule type" value="Genomic_DNA"/>
</dbReference>
<evidence type="ECO:0000313" key="3">
    <source>
        <dbReference type="EMBL" id="CAD7089397.1"/>
    </source>
</evidence>
<dbReference type="OrthoDB" id="8197587at2759"/>
<evidence type="ECO:0000256" key="1">
    <source>
        <dbReference type="SAM" id="MobiDB-lite"/>
    </source>
</evidence>
<organism evidence="3 4">
    <name type="scientific">Hermetia illucens</name>
    <name type="common">Black soldier fly</name>
    <dbReference type="NCBI Taxonomy" id="343691"/>
    <lineage>
        <taxon>Eukaryota</taxon>
        <taxon>Metazoa</taxon>
        <taxon>Ecdysozoa</taxon>
        <taxon>Arthropoda</taxon>
        <taxon>Hexapoda</taxon>
        <taxon>Insecta</taxon>
        <taxon>Pterygota</taxon>
        <taxon>Neoptera</taxon>
        <taxon>Endopterygota</taxon>
        <taxon>Diptera</taxon>
        <taxon>Brachycera</taxon>
        <taxon>Stratiomyomorpha</taxon>
        <taxon>Stratiomyidae</taxon>
        <taxon>Hermetiinae</taxon>
        <taxon>Hermetia</taxon>
    </lineage>
</organism>
<dbReference type="AlphaFoldDB" id="A0A7R8UYM0"/>
<feature type="compositionally biased region" description="Acidic residues" evidence="1">
    <location>
        <begin position="87"/>
        <end position="97"/>
    </location>
</feature>
<feature type="compositionally biased region" description="Basic and acidic residues" evidence="1">
    <location>
        <begin position="71"/>
        <end position="81"/>
    </location>
</feature>
<reference evidence="3 4" key="1">
    <citation type="submission" date="2020-11" db="EMBL/GenBank/DDBJ databases">
        <authorList>
            <person name="Wallbank WR R."/>
            <person name="Pardo Diaz C."/>
            <person name="Kozak K."/>
            <person name="Martin S."/>
            <person name="Jiggins C."/>
            <person name="Moest M."/>
            <person name="Warren A I."/>
            <person name="Generalovic N T."/>
            <person name="Byers J.R.P. K."/>
            <person name="Montejo-Kovacevich G."/>
            <person name="Yen C E."/>
        </authorList>
    </citation>
    <scope>NUCLEOTIDE SEQUENCE [LARGE SCALE GENOMIC DNA]</scope>
</reference>
<feature type="signal peptide" evidence="2">
    <location>
        <begin position="1"/>
        <end position="16"/>
    </location>
</feature>
<feature type="region of interest" description="Disordered" evidence="1">
    <location>
        <begin position="41"/>
        <end position="126"/>
    </location>
</feature>
<gene>
    <name evidence="3" type="ORF">HERILL_LOCUS11952</name>
</gene>
<feature type="compositionally biased region" description="Polar residues" evidence="1">
    <location>
        <begin position="116"/>
        <end position="126"/>
    </location>
</feature>
<name>A0A7R8UYM0_HERIL</name>